<dbReference type="InterPro" id="IPR017455">
    <property type="entry name" value="Znf_FYVE-rel"/>
</dbReference>
<keyword evidence="9 15" id="KW-0418">Kinase</keyword>
<feature type="region of interest" description="Disordered" evidence="16">
    <location>
        <begin position="247"/>
        <end position="269"/>
    </location>
</feature>
<evidence type="ECO:0000256" key="13">
    <source>
        <dbReference type="ARBA" id="ARBA00052820"/>
    </source>
</evidence>
<dbReference type="CDD" id="cd03334">
    <property type="entry name" value="Fab1_TCP"/>
    <property type="match status" value="1"/>
</dbReference>
<dbReference type="PANTHER" id="PTHR45748:SF7">
    <property type="entry name" value="1-PHOSPHATIDYLINOSITOL 3-PHOSPHATE 5-KINASE-RELATED"/>
    <property type="match status" value="1"/>
</dbReference>
<dbReference type="InterPro" id="IPR002423">
    <property type="entry name" value="Cpn60/GroEL/TCP-1"/>
</dbReference>
<dbReference type="PROSITE" id="PS50186">
    <property type="entry name" value="DEP"/>
    <property type="match status" value="1"/>
</dbReference>
<dbReference type="GO" id="GO:0008270">
    <property type="term" value="F:zinc ion binding"/>
    <property type="evidence" value="ECO:0007669"/>
    <property type="project" value="UniProtKB-KW"/>
</dbReference>
<keyword evidence="8 14" id="KW-0863">Zinc-finger</keyword>
<dbReference type="Gene3D" id="3.30.800.10">
    <property type="entry name" value="Phosphatidylinositol Phosphate Kinase II Beta"/>
    <property type="match status" value="1"/>
</dbReference>
<feature type="compositionally biased region" description="Low complexity" evidence="16">
    <location>
        <begin position="256"/>
        <end position="267"/>
    </location>
</feature>
<evidence type="ECO:0000256" key="11">
    <source>
        <dbReference type="ARBA" id="ARBA00022840"/>
    </source>
</evidence>
<evidence type="ECO:0000256" key="1">
    <source>
        <dbReference type="ARBA" id="ARBA00004608"/>
    </source>
</evidence>
<reference evidence="20" key="1">
    <citation type="submission" date="2020-05" db="UniProtKB">
        <authorList>
            <consortium name="EnsemblMetazoa"/>
        </authorList>
    </citation>
    <scope>IDENTIFICATION</scope>
    <source>
        <strain evidence="20">TTRI</strain>
    </source>
</reference>
<dbReference type="SMART" id="SM00330">
    <property type="entry name" value="PIPKc"/>
    <property type="match status" value="1"/>
</dbReference>
<dbReference type="PANTHER" id="PTHR45748">
    <property type="entry name" value="1-PHOSPHATIDYLINOSITOL 3-PHOSPHATE 5-KINASE-RELATED"/>
    <property type="match status" value="1"/>
</dbReference>
<feature type="region of interest" description="Disordered" evidence="16">
    <location>
        <begin position="1539"/>
        <end position="1580"/>
    </location>
</feature>
<dbReference type="PROSITE" id="PS50178">
    <property type="entry name" value="ZF_FYVE"/>
    <property type="match status" value="1"/>
</dbReference>
<evidence type="ECO:0000256" key="16">
    <source>
        <dbReference type="SAM" id="MobiDB-lite"/>
    </source>
</evidence>
<sequence length="1849" mass="210858">MNQNLHSLTKLTEFARDFEEQPDTLLSRFVNKIHHAYNQSYNTVNDISSYNQQQISSGISKSVFYDDSKRANNNQSTAQDNLTSGSNLPGNFPESPIIANETSSAVNEDSISGEKVDSLPLEHNEGRSTVNVLIRLRNLVASKNNDLRNYKDTDLHRFWMPDSKAKECYDCAQKFSTFRRKHHCRLCGQIFCSKCCNQVVSGKIIKCSGDLKVCNYCSKIVLSYLRSPNITKDLNSDLQALQQNLSSRLETKNENESSPNLSSPQSPTQRKISVGYQEERFAIHQSHITMDDRKNILQQSSSLIALLEEMRQVLPAQNCGLDLIEYLDIKQKTSNKMQSLAILSAMLEAGFIHPIVHDSEQTEFDENLHYRFATELPRQTIDTINFNSVNQQTGSVSPQFEQFGNEPHPPNLLDTALKFKIPRDVDMDNAMHSTASKLLESYCDHEEQLLTQMLRTFQLDLQWSKILSPLCCRAANHFKPEYCTNELMDIRNFVNFKKIPGGKRVESSIVGGVVLSKNVAHKDMTTSVEQPRILLLQCPIVYERIEGKFVSISTVLLQEKEYLRHVCARIMSFKPNVVLVHKNVAGVAQDMLRSHGITLVLDVKLSVMDRLARTLQCDVLTNIEGNIAQPKLGICDAFYICTYHDGNNGAKTLMFFEKLANPRGFTCLLRGGDNNELAKVKKVASFLVYARYNWRLEMSFLLDEYAEALTPKPPIFDSKETSPADENANINKNSEEENQAQTCSTPSKRAVILERKSEEKIFTTVTDVSHDFSDPLRSTSNKKRDEQSPNLELEVEHRYDNRFRSALSSTILSVSPFLSFPLPFLETEQGRKCLLRSLFPAELYYSKLWSNSCTNFSTNAHNLERCDSSEIIPINNEEVQLNPPHSFLKLKITAPADNCEIQTLLAEFRAYGGRYPKKPDCKYFYQPPNHIHTTVSLKFVMIITIIIPVFKTLGERQTNIYHNPQKIPEDVIYKDVFDIENHQRLPVLFCSFFYNQKGASSFCAPPTLLDMKFYGQHDIMLSQFLHRYCFRTSCNVCNLPMKGHIRRYVHSMGCVKVFLSEDNAKSDANNIYFTAWCSKCGEFTPTVPLTESSKCLSLAKYLELRFYGHGYKKRSLMDENPTMNTNCSHSLHRDYVHQFSYRGAAARFQYTPIETWEIALPALTISLHPPTTFKRFEVLEEVKNFSMKGHEVYTRIHERIADLATEDENSLLAANLKMTLSKDQFTFKQHMEIIQTLLTENRASCYDITDALLMAKRVLAESIDCWEPRLHEIALAQKNAAKQSHDSTQHHVDAGTICTEELLSEQSENSPTTTMAPDIQQAAHSEEAADNNTNTETNVASPGNLEKSGAENHFTLPQIANSSDKKTIKKMLNHLLPSTGPVNLLQSPFNIQEHYTLPLGAFPMIVHDLDLSSVIAYSLTCTEYKRSVSLLGSQMNNIQTHGDTASISSACINPSPHVKRKSQECYENDECNKENNPAPNAEDERTKSKSNSHIEISFQDNNVLFTCKIYFAKEFDQMRAKTLKAPKLDKSVYREIEQSKKREELKISQSRNGPEIELVRKANETGTSNDGSDTKSEEYDQKEDFAKSIDIIEESRNYFARSLCNSVQWEAKGGKSGSRFCKTSDDRFVLKEMSKNDVNIFEIFAPNYFDYINKCQQQNQPTLLAKIFGVFKVIVKKKDSSVEKALLVMENLFYECDIKNKFDLKGSERNRLVDPMNQQEGDIVLLDENLVQMSWSKPLYVLTHSKVILKDAINRDACFLEKNEVMDYSLLVGLDERNGLLVLGIIDYIRTYTFEKRVESFVKKQTGILGGMSKLPTIIAPQHYRQRFYDAMDRYFPTVPDRWEGLSKI</sequence>
<keyword evidence="5" id="KW-0479">Metal-binding</keyword>
<proteinExistence type="predicted"/>
<dbReference type="Proteomes" id="UP000078200">
    <property type="component" value="Unassembled WGS sequence"/>
</dbReference>
<dbReference type="InterPro" id="IPR044769">
    <property type="entry name" value="PIKfyve_PIPKc"/>
</dbReference>
<keyword evidence="3" id="KW-0597">Phosphoprotein</keyword>
<feature type="domain" description="FYVE-type" evidence="17">
    <location>
        <begin position="162"/>
        <end position="222"/>
    </location>
</feature>
<feature type="compositionally biased region" description="Polar residues" evidence="16">
    <location>
        <begin position="71"/>
        <end position="89"/>
    </location>
</feature>
<dbReference type="EnsemblMetazoa" id="GAUT008864-RA">
    <property type="protein sequence ID" value="GAUT008864-PA"/>
    <property type="gene ID" value="GAUT008864"/>
</dbReference>
<feature type="domain" description="PIPK" evidence="19">
    <location>
        <begin position="1515"/>
        <end position="1836"/>
    </location>
</feature>
<dbReference type="SUPFAM" id="SSF57903">
    <property type="entry name" value="FYVE/PHD zinc finger"/>
    <property type="match status" value="1"/>
</dbReference>
<dbReference type="PROSITE" id="PS51455">
    <property type="entry name" value="PIPK"/>
    <property type="match status" value="1"/>
</dbReference>
<dbReference type="SUPFAM" id="SSF46785">
    <property type="entry name" value="Winged helix' DNA-binding domain"/>
    <property type="match status" value="1"/>
</dbReference>
<evidence type="ECO:0000259" key="17">
    <source>
        <dbReference type="PROSITE" id="PS50178"/>
    </source>
</evidence>
<keyword evidence="4 15" id="KW-0808">Transferase</keyword>
<keyword evidence="7" id="KW-0967">Endosome</keyword>
<dbReference type="Gene3D" id="3.50.7.10">
    <property type="entry name" value="GroEL"/>
    <property type="match status" value="1"/>
</dbReference>
<dbReference type="FunFam" id="3.30.40.10:FF:000057">
    <property type="entry name" value="1-phosphatidylinositol 3-phosphate 5-kinase isoform X1"/>
    <property type="match status" value="1"/>
</dbReference>
<dbReference type="CDD" id="cd17300">
    <property type="entry name" value="PIPKc_PIKfyve"/>
    <property type="match status" value="1"/>
</dbReference>
<dbReference type="GO" id="GO:0000285">
    <property type="term" value="F:1-phosphatidylinositol-3-phosphate 5-kinase activity"/>
    <property type="evidence" value="ECO:0007669"/>
    <property type="project" value="UniProtKB-EC"/>
</dbReference>
<feature type="region of interest" description="Disordered" evidence="16">
    <location>
        <begin position="1322"/>
        <end position="1350"/>
    </location>
</feature>
<dbReference type="GO" id="GO:0010008">
    <property type="term" value="C:endosome membrane"/>
    <property type="evidence" value="ECO:0007669"/>
    <property type="project" value="UniProtKB-SubCell"/>
</dbReference>
<dbReference type="SUPFAM" id="SSF56104">
    <property type="entry name" value="SAICAR synthase-like"/>
    <property type="match status" value="1"/>
</dbReference>
<feature type="region of interest" description="Disordered" evidence="16">
    <location>
        <begin position="716"/>
        <end position="747"/>
    </location>
</feature>
<keyword evidence="21" id="KW-1185">Reference proteome</keyword>
<dbReference type="GO" id="GO:0005524">
    <property type="term" value="F:ATP binding"/>
    <property type="evidence" value="ECO:0007669"/>
    <property type="project" value="UniProtKB-UniRule"/>
</dbReference>
<dbReference type="GO" id="GO:0052810">
    <property type="term" value="F:1-phosphatidylinositol-5-kinase activity"/>
    <property type="evidence" value="ECO:0007669"/>
    <property type="project" value="UniProtKB-ARBA"/>
</dbReference>
<dbReference type="SMART" id="SM00049">
    <property type="entry name" value="DEP"/>
    <property type="match status" value="1"/>
</dbReference>
<keyword evidence="12" id="KW-0472">Membrane</keyword>
<name>A0A1A9ULZ7_GLOAU</name>
<dbReference type="CDD" id="cd15725">
    <property type="entry name" value="FYVE_PIKfyve_Fab1"/>
    <property type="match status" value="1"/>
</dbReference>
<dbReference type="InterPro" id="IPR000306">
    <property type="entry name" value="Znf_FYVE"/>
</dbReference>
<evidence type="ECO:0000256" key="3">
    <source>
        <dbReference type="ARBA" id="ARBA00022553"/>
    </source>
</evidence>
<dbReference type="STRING" id="7395.A0A1A9ULZ7"/>
<protein>
    <recommendedName>
        <fullName evidence="2">1-phosphatidylinositol-3-phosphate 5-kinase</fullName>
        <ecNumber evidence="2">2.7.1.150</ecNumber>
    </recommendedName>
</protein>
<dbReference type="SUPFAM" id="SSF52029">
    <property type="entry name" value="GroEL apical domain-like"/>
    <property type="match status" value="1"/>
</dbReference>
<comment type="subcellular location">
    <subcellularLocation>
        <location evidence="1">Endosome membrane</location>
    </subcellularLocation>
</comment>
<dbReference type="InterPro" id="IPR002498">
    <property type="entry name" value="PInositol-4-P-4/5-kinase_core"/>
</dbReference>
<dbReference type="InterPro" id="IPR027484">
    <property type="entry name" value="PInositol-4-P-5-kinase_N"/>
</dbReference>
<feature type="compositionally biased region" description="Low complexity" evidence="16">
    <location>
        <begin position="1330"/>
        <end position="1340"/>
    </location>
</feature>
<dbReference type="Pfam" id="PF00118">
    <property type="entry name" value="Cpn60_TCP1"/>
    <property type="match status" value="1"/>
</dbReference>
<dbReference type="VEuPathDB" id="VectorBase:GAUT008864"/>
<evidence type="ECO:0000259" key="18">
    <source>
        <dbReference type="PROSITE" id="PS50186"/>
    </source>
</evidence>
<evidence type="ECO:0000256" key="10">
    <source>
        <dbReference type="ARBA" id="ARBA00022833"/>
    </source>
</evidence>
<dbReference type="InterPro" id="IPR027409">
    <property type="entry name" value="GroEL-like_apical_dom_sf"/>
</dbReference>
<evidence type="ECO:0000256" key="5">
    <source>
        <dbReference type="ARBA" id="ARBA00022723"/>
    </source>
</evidence>
<evidence type="ECO:0000256" key="6">
    <source>
        <dbReference type="ARBA" id="ARBA00022741"/>
    </source>
</evidence>
<evidence type="ECO:0000313" key="21">
    <source>
        <dbReference type="Proteomes" id="UP000078200"/>
    </source>
</evidence>
<evidence type="ECO:0000313" key="20">
    <source>
        <dbReference type="EnsemblMetazoa" id="GAUT008864-PA"/>
    </source>
</evidence>
<keyword evidence="11 15" id="KW-0067">ATP-binding</keyword>
<dbReference type="InterPro" id="IPR011011">
    <property type="entry name" value="Znf_FYVE_PHD"/>
</dbReference>
<organism evidence="20 21">
    <name type="scientific">Glossina austeni</name>
    <name type="common">Savannah tsetse fly</name>
    <dbReference type="NCBI Taxonomy" id="7395"/>
    <lineage>
        <taxon>Eukaryota</taxon>
        <taxon>Metazoa</taxon>
        <taxon>Ecdysozoa</taxon>
        <taxon>Arthropoda</taxon>
        <taxon>Hexapoda</taxon>
        <taxon>Insecta</taxon>
        <taxon>Pterygota</taxon>
        <taxon>Neoptera</taxon>
        <taxon>Endopterygota</taxon>
        <taxon>Diptera</taxon>
        <taxon>Brachycera</taxon>
        <taxon>Muscomorpha</taxon>
        <taxon>Hippoboscoidea</taxon>
        <taxon>Glossinidae</taxon>
        <taxon>Glossina</taxon>
    </lineage>
</organism>
<accession>A0A1A9ULZ7</accession>
<feature type="domain" description="DEP" evidence="18">
    <location>
        <begin position="320"/>
        <end position="374"/>
    </location>
</feature>
<evidence type="ECO:0000256" key="2">
    <source>
        <dbReference type="ARBA" id="ARBA00012009"/>
    </source>
</evidence>
<dbReference type="FunFam" id="3.30.810.10:FF:000001">
    <property type="entry name" value="1-phosphatidylinositol 3-phosphate 5-kinase FAB1"/>
    <property type="match status" value="1"/>
</dbReference>
<evidence type="ECO:0000256" key="15">
    <source>
        <dbReference type="PROSITE-ProRule" id="PRU00781"/>
    </source>
</evidence>
<dbReference type="Gene3D" id="3.30.40.10">
    <property type="entry name" value="Zinc/RING finger domain, C3HC4 (zinc finger)"/>
    <property type="match status" value="1"/>
</dbReference>
<evidence type="ECO:0000256" key="7">
    <source>
        <dbReference type="ARBA" id="ARBA00022753"/>
    </source>
</evidence>
<evidence type="ECO:0000256" key="8">
    <source>
        <dbReference type="ARBA" id="ARBA00022771"/>
    </source>
</evidence>
<dbReference type="FunFam" id="3.50.7.10:FF:000007">
    <property type="entry name" value="1-phosphatidylinositol 3-phosphate 5-kinase isoform X1"/>
    <property type="match status" value="1"/>
</dbReference>
<feature type="region of interest" description="Disordered" evidence="16">
    <location>
        <begin position="1469"/>
        <end position="1488"/>
    </location>
</feature>
<evidence type="ECO:0000256" key="4">
    <source>
        <dbReference type="ARBA" id="ARBA00022679"/>
    </source>
</evidence>
<keyword evidence="10" id="KW-0862">Zinc</keyword>
<dbReference type="InterPro" id="IPR013083">
    <property type="entry name" value="Znf_RING/FYVE/PHD"/>
</dbReference>
<dbReference type="InterPro" id="IPR027483">
    <property type="entry name" value="PInositol-4-P-4/5-kinase_C_sf"/>
</dbReference>
<feature type="region of interest" description="Disordered" evidence="16">
    <location>
        <begin position="71"/>
        <end position="97"/>
    </location>
</feature>
<dbReference type="Pfam" id="PF01504">
    <property type="entry name" value="PIP5K"/>
    <property type="match status" value="2"/>
</dbReference>
<dbReference type="GO" id="GO:0046854">
    <property type="term" value="P:phosphatidylinositol phosphate biosynthetic process"/>
    <property type="evidence" value="ECO:0007669"/>
    <property type="project" value="TreeGrafter"/>
</dbReference>
<evidence type="ECO:0000256" key="9">
    <source>
        <dbReference type="ARBA" id="ARBA00022777"/>
    </source>
</evidence>
<evidence type="ECO:0000259" key="19">
    <source>
        <dbReference type="PROSITE" id="PS51455"/>
    </source>
</evidence>
<evidence type="ECO:0000256" key="14">
    <source>
        <dbReference type="PROSITE-ProRule" id="PRU00091"/>
    </source>
</evidence>
<dbReference type="InterPro" id="IPR000591">
    <property type="entry name" value="DEP_dom"/>
</dbReference>
<evidence type="ECO:0000256" key="12">
    <source>
        <dbReference type="ARBA" id="ARBA00023136"/>
    </source>
</evidence>
<dbReference type="EC" id="2.7.1.150" evidence="2"/>
<keyword evidence="6 15" id="KW-0547">Nucleotide-binding</keyword>
<dbReference type="InterPro" id="IPR036390">
    <property type="entry name" value="WH_DNA-bd_sf"/>
</dbReference>
<dbReference type="SMART" id="SM00064">
    <property type="entry name" value="FYVE"/>
    <property type="match status" value="1"/>
</dbReference>
<comment type="catalytic activity">
    <reaction evidence="13">
        <text>a 1,2-diacyl-sn-glycero-3-phospho-(1D-myo-inositol-3-phosphate) + ATP = a 1,2-diacyl-sn-glycero-3-phospho-(1D-myo-inositol-3,5-bisphosphate) + ADP + H(+)</text>
        <dbReference type="Rhea" id="RHEA:13609"/>
        <dbReference type="ChEBI" id="CHEBI:15378"/>
        <dbReference type="ChEBI" id="CHEBI:30616"/>
        <dbReference type="ChEBI" id="CHEBI:57923"/>
        <dbReference type="ChEBI" id="CHEBI:58088"/>
        <dbReference type="ChEBI" id="CHEBI:456216"/>
        <dbReference type="EC" id="2.7.1.150"/>
    </reaction>
    <physiologicalReaction direction="left-to-right" evidence="13">
        <dbReference type="Rhea" id="RHEA:13610"/>
    </physiologicalReaction>
</comment>
<dbReference type="GO" id="GO:0016192">
    <property type="term" value="P:vesicle-mediated transport"/>
    <property type="evidence" value="ECO:0007669"/>
    <property type="project" value="UniProtKB-ARBA"/>
</dbReference>
<dbReference type="Pfam" id="PF01363">
    <property type="entry name" value="FYVE"/>
    <property type="match status" value="1"/>
</dbReference>
<dbReference type="GO" id="GO:0035556">
    <property type="term" value="P:intracellular signal transduction"/>
    <property type="evidence" value="ECO:0007669"/>
    <property type="project" value="InterPro"/>
</dbReference>
<dbReference type="Gene3D" id="3.30.810.10">
    <property type="entry name" value="2-Layer Sandwich"/>
    <property type="match status" value="1"/>
</dbReference>